<name>A0A1I3RM22_9BACL</name>
<reference evidence="2 3" key="1">
    <citation type="submission" date="2016-10" db="EMBL/GenBank/DDBJ databases">
        <authorList>
            <person name="de Groot N.N."/>
        </authorList>
    </citation>
    <scope>NUCLEOTIDE SEQUENCE [LARGE SCALE GENOMIC DNA]</scope>
    <source>
        <strain evidence="2 3">DSM 44778</strain>
    </source>
</reference>
<dbReference type="Gene3D" id="2.50.20.20">
    <property type="match status" value="1"/>
</dbReference>
<dbReference type="STRING" id="46223.SAMN05421852_11083"/>
<organism evidence="2 3">
    <name type="scientific">Thermoflavimicrobium dichotomicum</name>
    <dbReference type="NCBI Taxonomy" id="46223"/>
    <lineage>
        <taxon>Bacteria</taxon>
        <taxon>Bacillati</taxon>
        <taxon>Bacillota</taxon>
        <taxon>Bacilli</taxon>
        <taxon>Bacillales</taxon>
        <taxon>Thermoactinomycetaceae</taxon>
        <taxon>Thermoflavimicrobium</taxon>
    </lineage>
</organism>
<dbReference type="SUPFAM" id="SSF89392">
    <property type="entry name" value="Prokaryotic lipoproteins and lipoprotein localization factors"/>
    <property type="match status" value="1"/>
</dbReference>
<feature type="signal peptide" evidence="1">
    <location>
        <begin position="1"/>
        <end position="18"/>
    </location>
</feature>
<feature type="chain" id="PRO_5038685094" description="Lipoprotein" evidence="1">
    <location>
        <begin position="19"/>
        <end position="280"/>
    </location>
</feature>
<keyword evidence="3" id="KW-1185">Reference proteome</keyword>
<dbReference type="OrthoDB" id="1957331at2"/>
<dbReference type="Proteomes" id="UP000199545">
    <property type="component" value="Unassembled WGS sequence"/>
</dbReference>
<sequence>MRKLSLFFSVGLVLFLVAGCNNKTQPTSADQGMPSQVKTELTAVEVLKKSAEAMNQEKGFVAQSKQEQKIKQGKVDKVVSSEMEVQVTNQPLAMHIKGTMASNGVKTPVEMITANGKSYVKLGKKWMKEPETKTEQAENPSDQLKKAQQAITALEGGSTSPQGVKVTKENGFYIVEITKEAIANEQFKAMLAEEVKQALKGSLSSKKKQNELQVDQIQFEEYNQKIWIDAQTFKYSKQSVAYSMTIPGKKSPLKLDLKLEMNVKGPFEGKIEIPVDAKKS</sequence>
<evidence type="ECO:0008006" key="4">
    <source>
        <dbReference type="Google" id="ProtNLM"/>
    </source>
</evidence>
<dbReference type="InterPro" id="IPR029046">
    <property type="entry name" value="LolA/LolB/LppX"/>
</dbReference>
<proteinExistence type="predicted"/>
<dbReference type="PROSITE" id="PS51257">
    <property type="entry name" value="PROKAR_LIPOPROTEIN"/>
    <property type="match status" value="1"/>
</dbReference>
<protein>
    <recommendedName>
        <fullName evidence="4">Lipoprotein</fullName>
    </recommendedName>
</protein>
<dbReference type="InterPro" id="IPR046720">
    <property type="entry name" value="DUF6612"/>
</dbReference>
<accession>A0A1I3RM22</accession>
<evidence type="ECO:0000313" key="3">
    <source>
        <dbReference type="Proteomes" id="UP000199545"/>
    </source>
</evidence>
<dbReference type="RefSeq" id="WP_093230371.1">
    <property type="nucleotide sequence ID" value="NZ_FORR01000010.1"/>
</dbReference>
<evidence type="ECO:0000256" key="1">
    <source>
        <dbReference type="SAM" id="SignalP"/>
    </source>
</evidence>
<dbReference type="AlphaFoldDB" id="A0A1I3RM22"/>
<dbReference type="Pfam" id="PF20316">
    <property type="entry name" value="DUF6612"/>
    <property type="match status" value="1"/>
</dbReference>
<keyword evidence="1" id="KW-0732">Signal</keyword>
<dbReference type="EMBL" id="FORR01000010">
    <property type="protein sequence ID" value="SFJ46912.1"/>
    <property type="molecule type" value="Genomic_DNA"/>
</dbReference>
<evidence type="ECO:0000313" key="2">
    <source>
        <dbReference type="EMBL" id="SFJ46912.1"/>
    </source>
</evidence>
<gene>
    <name evidence="2" type="ORF">SAMN05421852_11083</name>
</gene>